<evidence type="ECO:0000313" key="1">
    <source>
        <dbReference type="EMBL" id="UNI23253.1"/>
    </source>
</evidence>
<sequence>MEARVEDATEQARAWVAAEQCRQMVEAYVRVDKIKRERKKLKSSLPLQWAEERKQEKETRDACAAPSSGVSFVSFLVPNPQPPPTWTLIPYEEVRTKDSEATW</sequence>
<name>A0A9Q8VF39_9HYPO</name>
<dbReference type="RefSeq" id="XP_047846734.1">
    <property type="nucleotide sequence ID" value="XM_047990725.1"/>
</dbReference>
<protein>
    <submittedName>
        <fullName evidence="1">Uncharacterized protein</fullName>
    </submittedName>
</protein>
<dbReference type="KEGG" id="ptkz:JDV02_009085"/>
<keyword evidence="2" id="KW-1185">Reference proteome</keyword>
<dbReference type="GeneID" id="72071030"/>
<accession>A0A9Q8VF39</accession>
<proteinExistence type="predicted"/>
<gene>
    <name evidence="1" type="ORF">JDV02_009085</name>
</gene>
<dbReference type="AlphaFoldDB" id="A0A9Q8VF39"/>
<evidence type="ECO:0000313" key="2">
    <source>
        <dbReference type="Proteomes" id="UP000829364"/>
    </source>
</evidence>
<reference evidence="1" key="1">
    <citation type="submission" date="2021-11" db="EMBL/GenBank/DDBJ databases">
        <title>Purpureocillium_takamizusanense_genome.</title>
        <authorList>
            <person name="Nguyen N.-H."/>
        </authorList>
    </citation>
    <scope>NUCLEOTIDE SEQUENCE</scope>
    <source>
        <strain evidence="1">PT3</strain>
    </source>
</reference>
<organism evidence="1 2">
    <name type="scientific">Purpureocillium takamizusanense</name>
    <dbReference type="NCBI Taxonomy" id="2060973"/>
    <lineage>
        <taxon>Eukaryota</taxon>
        <taxon>Fungi</taxon>
        <taxon>Dikarya</taxon>
        <taxon>Ascomycota</taxon>
        <taxon>Pezizomycotina</taxon>
        <taxon>Sordariomycetes</taxon>
        <taxon>Hypocreomycetidae</taxon>
        <taxon>Hypocreales</taxon>
        <taxon>Ophiocordycipitaceae</taxon>
        <taxon>Purpureocillium</taxon>
    </lineage>
</organism>
<dbReference type="EMBL" id="CP086362">
    <property type="protein sequence ID" value="UNI23253.1"/>
    <property type="molecule type" value="Genomic_DNA"/>
</dbReference>
<dbReference type="Proteomes" id="UP000829364">
    <property type="component" value="Chromosome 9"/>
</dbReference>